<keyword evidence="7 11" id="KW-0805">Transcription regulation</keyword>
<dbReference type="PIRSF" id="PIRSF015919">
    <property type="entry name" value="TFIIH_SSL1"/>
    <property type="match status" value="1"/>
</dbReference>
<gene>
    <name evidence="15" type="ORF">VCS650_LOCUS11278</name>
</gene>
<dbReference type="PANTHER" id="PTHR12695">
    <property type="entry name" value="GENERAL TRANSCRIPTION FACTOR IIH SUBUNIT 2"/>
    <property type="match status" value="1"/>
</dbReference>
<dbReference type="Pfam" id="PF04056">
    <property type="entry name" value="Ssl1"/>
    <property type="match status" value="1"/>
</dbReference>
<dbReference type="GO" id="GO:0006351">
    <property type="term" value="P:DNA-templated transcription"/>
    <property type="evidence" value="ECO:0007669"/>
    <property type="project" value="InterPro"/>
</dbReference>
<keyword evidence="3 11" id="KW-0479">Metal-binding</keyword>
<protein>
    <recommendedName>
        <fullName evidence="11">General transcription factor IIH subunit</fullName>
    </recommendedName>
</protein>
<evidence type="ECO:0000256" key="4">
    <source>
        <dbReference type="ARBA" id="ARBA00022763"/>
    </source>
</evidence>
<dbReference type="AlphaFoldDB" id="A0A814C1X7"/>
<dbReference type="InterPro" id="IPR004595">
    <property type="entry name" value="TFIIH_C1-like_dom"/>
</dbReference>
<evidence type="ECO:0000256" key="6">
    <source>
        <dbReference type="ARBA" id="ARBA00022833"/>
    </source>
</evidence>
<keyword evidence="6 11" id="KW-0862">Zinc</keyword>
<dbReference type="SUPFAM" id="SSF57889">
    <property type="entry name" value="Cysteine-rich domain"/>
    <property type="match status" value="1"/>
</dbReference>
<evidence type="ECO:0000259" key="13">
    <source>
        <dbReference type="SMART" id="SM00327"/>
    </source>
</evidence>
<name>A0A814C1X7_9BILA</name>
<accession>A0A814C1X7</accession>
<dbReference type="InterPro" id="IPR013083">
    <property type="entry name" value="Znf_RING/FYVE/PHD"/>
</dbReference>
<dbReference type="GO" id="GO:0006357">
    <property type="term" value="P:regulation of transcription by RNA polymerase II"/>
    <property type="evidence" value="ECO:0007669"/>
    <property type="project" value="TreeGrafter"/>
</dbReference>
<dbReference type="GO" id="GO:0008270">
    <property type="term" value="F:zinc ion binding"/>
    <property type="evidence" value="ECO:0007669"/>
    <property type="project" value="UniProtKB-UniRule"/>
</dbReference>
<dbReference type="CDD" id="cd01453">
    <property type="entry name" value="vWA_transcription_factor_IIH_type"/>
    <property type="match status" value="1"/>
</dbReference>
<evidence type="ECO:0000256" key="1">
    <source>
        <dbReference type="ARBA" id="ARBA00004123"/>
    </source>
</evidence>
<evidence type="ECO:0000256" key="8">
    <source>
        <dbReference type="ARBA" id="ARBA00023163"/>
    </source>
</evidence>
<dbReference type="Gene3D" id="3.40.50.410">
    <property type="entry name" value="von Willebrand factor, type A domain"/>
    <property type="match status" value="1"/>
</dbReference>
<comment type="similarity">
    <text evidence="2 11">Belongs to the GTF2H2 family.</text>
</comment>
<proteinExistence type="inferred from homology"/>
<evidence type="ECO:0000256" key="7">
    <source>
        <dbReference type="ARBA" id="ARBA00023015"/>
    </source>
</evidence>
<evidence type="ECO:0000256" key="9">
    <source>
        <dbReference type="ARBA" id="ARBA00023204"/>
    </source>
</evidence>
<dbReference type="InterPro" id="IPR002035">
    <property type="entry name" value="VWF_A"/>
</dbReference>
<dbReference type="FunFam" id="3.40.50.410:FF:000015">
    <property type="entry name" value="General transcription factor IIH subunit 2"/>
    <property type="match status" value="1"/>
</dbReference>
<reference evidence="15" key="1">
    <citation type="submission" date="2021-02" db="EMBL/GenBank/DDBJ databases">
        <authorList>
            <person name="Nowell W R."/>
        </authorList>
    </citation>
    <scope>NUCLEOTIDE SEQUENCE</scope>
</reference>
<evidence type="ECO:0000259" key="14">
    <source>
        <dbReference type="SMART" id="SM01047"/>
    </source>
</evidence>
<sequence length="404" mass="46465">MDDNDDQYRWESGYERTWEVIQEDESGSIRATVNAINQKNRRKELAQLPNVRLGMMRHLYVVLDLSDAMKDQDLRPNRLFCSIELLKEFIFLYFDSNPISQIGIIITRKKRVEKISELAGNPRSHVALLEQLKYQECEGEASIQNALDMGLQTLKHMPKYSSREMLFVLGCLTTCDPGNILQTIKTCKENEIRCSVISLSAEVRIFRKLCIDTKGLFHVITDSTHFQELLQIHSRPLPALDKFESSLVRMGFPKYRTYTTSNTNISSTTTSSTKHEKASMCMCHLEQRGGTNGFSIGGYFCPTCESKYCELPTECSVCHLTLVSAPHLARSYHFLFPIEQFIEESMDKSESNKCFGCQHIFDEQKHKNIFQCTNCKNFFCFECDLFIHGTIFTCPGCIRYGQLK</sequence>
<dbReference type="SMART" id="SM00327">
    <property type="entry name" value="VWA"/>
    <property type="match status" value="1"/>
</dbReference>
<organism evidence="15 16">
    <name type="scientific">Adineta steineri</name>
    <dbReference type="NCBI Taxonomy" id="433720"/>
    <lineage>
        <taxon>Eukaryota</taxon>
        <taxon>Metazoa</taxon>
        <taxon>Spiralia</taxon>
        <taxon>Gnathifera</taxon>
        <taxon>Rotifera</taxon>
        <taxon>Eurotatoria</taxon>
        <taxon>Bdelloidea</taxon>
        <taxon>Adinetida</taxon>
        <taxon>Adinetidae</taxon>
        <taxon>Adineta</taxon>
    </lineage>
</organism>
<dbReference type="GO" id="GO:0000439">
    <property type="term" value="C:transcription factor TFIIH core complex"/>
    <property type="evidence" value="ECO:0007669"/>
    <property type="project" value="InterPro"/>
</dbReference>
<evidence type="ECO:0000256" key="11">
    <source>
        <dbReference type="PIRNR" id="PIRNR015919"/>
    </source>
</evidence>
<keyword evidence="10 11" id="KW-0539">Nucleus</keyword>
<dbReference type="Pfam" id="PF07975">
    <property type="entry name" value="C1_4"/>
    <property type="match status" value="1"/>
</dbReference>
<dbReference type="InterPro" id="IPR012170">
    <property type="entry name" value="TFIIH_SSL1/p44"/>
</dbReference>
<evidence type="ECO:0000313" key="15">
    <source>
        <dbReference type="EMBL" id="CAF0937162.1"/>
    </source>
</evidence>
<feature type="zinc finger region" description="C4-type" evidence="12">
    <location>
        <begin position="301"/>
        <end position="318"/>
    </location>
</feature>
<comment type="subcellular location">
    <subcellularLocation>
        <location evidence="1 11">Nucleus</location>
    </subcellularLocation>
</comment>
<dbReference type="GO" id="GO:0006289">
    <property type="term" value="P:nucleotide-excision repair"/>
    <property type="evidence" value="ECO:0007669"/>
    <property type="project" value="UniProtKB-UniRule"/>
</dbReference>
<dbReference type="PANTHER" id="PTHR12695:SF2">
    <property type="entry name" value="GENERAL TRANSCRIPTION FACTOR IIH SUBUNIT 2-RELATED"/>
    <property type="match status" value="1"/>
</dbReference>
<evidence type="ECO:0000256" key="5">
    <source>
        <dbReference type="ARBA" id="ARBA00022771"/>
    </source>
</evidence>
<dbReference type="EMBL" id="CAJNON010000083">
    <property type="protein sequence ID" value="CAF0937162.1"/>
    <property type="molecule type" value="Genomic_DNA"/>
</dbReference>
<feature type="domain" description="TFIIH C1-like" evidence="14">
    <location>
        <begin position="353"/>
        <end position="399"/>
    </location>
</feature>
<dbReference type="InterPro" id="IPR007198">
    <property type="entry name" value="Ssl1-like"/>
</dbReference>
<dbReference type="InterPro" id="IPR036465">
    <property type="entry name" value="vWFA_dom_sf"/>
</dbReference>
<evidence type="ECO:0000256" key="12">
    <source>
        <dbReference type="PIRSR" id="PIRSR015919-1"/>
    </source>
</evidence>
<evidence type="ECO:0000256" key="10">
    <source>
        <dbReference type="ARBA" id="ARBA00023242"/>
    </source>
</evidence>
<dbReference type="Gene3D" id="3.30.40.10">
    <property type="entry name" value="Zinc/RING finger domain, C3HC4 (zinc finger)"/>
    <property type="match status" value="1"/>
</dbReference>
<keyword evidence="5" id="KW-0863">Zinc-finger</keyword>
<feature type="domain" description="VWFA" evidence="13">
    <location>
        <begin position="56"/>
        <end position="234"/>
    </location>
</feature>
<keyword evidence="8 11" id="KW-0804">Transcription</keyword>
<keyword evidence="9" id="KW-0234">DNA repair</keyword>
<dbReference type="Proteomes" id="UP000663891">
    <property type="component" value="Unassembled WGS sequence"/>
</dbReference>
<keyword evidence="4" id="KW-0227">DNA damage</keyword>
<dbReference type="SUPFAM" id="SSF53300">
    <property type="entry name" value="vWA-like"/>
    <property type="match status" value="1"/>
</dbReference>
<dbReference type="NCBIfam" id="TIGR00622">
    <property type="entry name" value="ssl1"/>
    <property type="match status" value="1"/>
</dbReference>
<dbReference type="SMART" id="SM01047">
    <property type="entry name" value="C1_4"/>
    <property type="match status" value="1"/>
</dbReference>
<dbReference type="OrthoDB" id="284275at2759"/>
<dbReference type="InterPro" id="IPR046349">
    <property type="entry name" value="C1-like_sf"/>
</dbReference>
<dbReference type="GO" id="GO:0005675">
    <property type="term" value="C:transcription factor TFIIH holo complex"/>
    <property type="evidence" value="ECO:0007669"/>
    <property type="project" value="UniProtKB-UniRule"/>
</dbReference>
<comment type="caution">
    <text evidence="15">The sequence shown here is derived from an EMBL/GenBank/DDBJ whole genome shotgun (WGS) entry which is preliminary data.</text>
</comment>
<evidence type="ECO:0000256" key="3">
    <source>
        <dbReference type="ARBA" id="ARBA00022723"/>
    </source>
</evidence>
<evidence type="ECO:0000313" key="16">
    <source>
        <dbReference type="Proteomes" id="UP000663891"/>
    </source>
</evidence>
<evidence type="ECO:0000256" key="2">
    <source>
        <dbReference type="ARBA" id="ARBA00006092"/>
    </source>
</evidence>